<feature type="compositionally biased region" description="Basic and acidic residues" evidence="1">
    <location>
        <begin position="342"/>
        <end position="355"/>
    </location>
</feature>
<name>A0ABP6GIJ4_9ACTN</name>
<sequence>MNSVLYPVCAVVALLALLYKVRVLRTDRSPTQLALTGNFVLLFITYTVSTPTVWVATSKTVGIVNFSGLLTQSCVVLMSACQQLVLLHLTYEREVARRKAVPRLLGLALALVAMVTLFSAATVEREAPNDFALSHAQYYPAYIVVYLLAYSANQIDVGLLGWRYARIAAAPWLRRGLYLIALTLPFALVYSACRAADVVAGQFGTSGRAWEPVAQVSVTIATITKTAGWTIPDWGRHLSTLAERWRDRRALRQLSGLHREVTALVPEPVIPLDTRADVRTRLYRTVVEIRDAQWALRTWMDPAVGHAAREAAAAAGLAEQDAAAAVEAALLRDALRAKAAGRRPEQHADTPRVAEPEDLMAELDFQRRLARALRSSPVVEEALTTPPRPRAEETA</sequence>
<dbReference type="InterPro" id="IPR046675">
    <property type="entry name" value="DUF6545"/>
</dbReference>
<feature type="region of interest" description="Disordered" evidence="1">
    <location>
        <begin position="338"/>
        <end position="358"/>
    </location>
</feature>
<dbReference type="InterPro" id="IPR050039">
    <property type="entry name" value="MAB_1171c-like"/>
</dbReference>
<feature type="transmembrane region" description="Helical" evidence="2">
    <location>
        <begin position="103"/>
        <end position="123"/>
    </location>
</feature>
<dbReference type="Proteomes" id="UP001500886">
    <property type="component" value="Unassembled WGS sequence"/>
</dbReference>
<protein>
    <recommendedName>
        <fullName evidence="3">DUF6545 domain-containing protein</fullName>
    </recommendedName>
</protein>
<feature type="transmembrane region" description="Helical" evidence="2">
    <location>
        <begin position="143"/>
        <end position="164"/>
    </location>
</feature>
<evidence type="ECO:0000256" key="1">
    <source>
        <dbReference type="SAM" id="MobiDB-lite"/>
    </source>
</evidence>
<reference evidence="5" key="1">
    <citation type="journal article" date="2019" name="Int. J. Syst. Evol. Microbiol.">
        <title>The Global Catalogue of Microorganisms (GCM) 10K type strain sequencing project: providing services to taxonomists for standard genome sequencing and annotation.</title>
        <authorList>
            <consortium name="The Broad Institute Genomics Platform"/>
            <consortium name="The Broad Institute Genome Sequencing Center for Infectious Disease"/>
            <person name="Wu L."/>
            <person name="Ma J."/>
        </authorList>
    </citation>
    <scope>NUCLEOTIDE SEQUENCE [LARGE SCALE GENOMIC DNA]</scope>
    <source>
        <strain evidence="5">JCM 4542</strain>
    </source>
</reference>
<gene>
    <name evidence="4" type="ORF">GCM10010315_47360</name>
</gene>
<evidence type="ECO:0000313" key="4">
    <source>
        <dbReference type="EMBL" id="GAA2722342.1"/>
    </source>
</evidence>
<comment type="caution">
    <text evidence="4">The sequence shown here is derived from an EMBL/GenBank/DDBJ whole genome shotgun (WGS) entry which is preliminary data.</text>
</comment>
<accession>A0ABP6GIJ4</accession>
<feature type="transmembrane region" description="Helical" evidence="2">
    <location>
        <begin position="69"/>
        <end position="91"/>
    </location>
</feature>
<evidence type="ECO:0000256" key="2">
    <source>
        <dbReference type="SAM" id="Phobius"/>
    </source>
</evidence>
<dbReference type="Pfam" id="PF20182">
    <property type="entry name" value="DUF6545"/>
    <property type="match status" value="1"/>
</dbReference>
<dbReference type="NCBIfam" id="NF042915">
    <property type="entry name" value="MAB_1171c_fam"/>
    <property type="match status" value="1"/>
</dbReference>
<organism evidence="4 5">
    <name type="scientific">Streptomyces luteosporeus</name>
    <dbReference type="NCBI Taxonomy" id="173856"/>
    <lineage>
        <taxon>Bacteria</taxon>
        <taxon>Bacillati</taxon>
        <taxon>Actinomycetota</taxon>
        <taxon>Actinomycetes</taxon>
        <taxon>Kitasatosporales</taxon>
        <taxon>Streptomycetaceae</taxon>
        <taxon>Streptomyces</taxon>
    </lineage>
</organism>
<feature type="domain" description="DUF6545" evidence="3">
    <location>
        <begin position="244"/>
        <end position="375"/>
    </location>
</feature>
<keyword evidence="2" id="KW-0812">Transmembrane</keyword>
<dbReference type="EMBL" id="BAAASL010000019">
    <property type="protein sequence ID" value="GAA2722342.1"/>
    <property type="molecule type" value="Genomic_DNA"/>
</dbReference>
<evidence type="ECO:0000259" key="3">
    <source>
        <dbReference type="Pfam" id="PF20182"/>
    </source>
</evidence>
<feature type="transmembrane region" description="Helical" evidence="2">
    <location>
        <begin position="176"/>
        <end position="192"/>
    </location>
</feature>
<feature type="region of interest" description="Disordered" evidence="1">
    <location>
        <begin position="375"/>
        <end position="395"/>
    </location>
</feature>
<feature type="transmembrane region" description="Helical" evidence="2">
    <location>
        <begin position="33"/>
        <end position="57"/>
    </location>
</feature>
<feature type="transmembrane region" description="Helical" evidence="2">
    <location>
        <begin position="5"/>
        <end position="21"/>
    </location>
</feature>
<keyword evidence="5" id="KW-1185">Reference proteome</keyword>
<dbReference type="RefSeq" id="WP_344437620.1">
    <property type="nucleotide sequence ID" value="NZ_BAAASL010000019.1"/>
</dbReference>
<proteinExistence type="predicted"/>
<keyword evidence="2" id="KW-1133">Transmembrane helix</keyword>
<evidence type="ECO:0000313" key="5">
    <source>
        <dbReference type="Proteomes" id="UP001500886"/>
    </source>
</evidence>
<keyword evidence="2" id="KW-0472">Membrane</keyword>